<protein>
    <submittedName>
        <fullName evidence="1">36194_t:CDS:1</fullName>
    </submittedName>
</protein>
<dbReference type="Proteomes" id="UP000789901">
    <property type="component" value="Unassembled WGS sequence"/>
</dbReference>
<dbReference type="EMBL" id="CAJVQB010005549">
    <property type="protein sequence ID" value="CAG8664465.1"/>
    <property type="molecule type" value="Genomic_DNA"/>
</dbReference>
<sequence length="125" mass="14881">MSQRTSANVYAYENSNGSKFINFDESWAHNGMSIYIRENYTNFWLFFSVDGSTEKKKVRGPYDNSRDVCWRFHGSKDPPGLSWLETNKGIRKSKNRLDDILWLTENEKQRVQQIHRKEGNIQVWR</sequence>
<keyword evidence="2" id="KW-1185">Reference proteome</keyword>
<gene>
    <name evidence="1" type="ORF">GMARGA_LOCUS10068</name>
</gene>
<accession>A0ABN7UT44</accession>
<name>A0ABN7UT44_GIGMA</name>
<organism evidence="1 2">
    <name type="scientific">Gigaspora margarita</name>
    <dbReference type="NCBI Taxonomy" id="4874"/>
    <lineage>
        <taxon>Eukaryota</taxon>
        <taxon>Fungi</taxon>
        <taxon>Fungi incertae sedis</taxon>
        <taxon>Mucoromycota</taxon>
        <taxon>Glomeromycotina</taxon>
        <taxon>Glomeromycetes</taxon>
        <taxon>Diversisporales</taxon>
        <taxon>Gigasporaceae</taxon>
        <taxon>Gigaspora</taxon>
    </lineage>
</organism>
<evidence type="ECO:0000313" key="1">
    <source>
        <dbReference type="EMBL" id="CAG8664465.1"/>
    </source>
</evidence>
<evidence type="ECO:0000313" key="2">
    <source>
        <dbReference type="Proteomes" id="UP000789901"/>
    </source>
</evidence>
<proteinExistence type="predicted"/>
<reference evidence="1 2" key="1">
    <citation type="submission" date="2021-06" db="EMBL/GenBank/DDBJ databases">
        <authorList>
            <person name="Kallberg Y."/>
            <person name="Tangrot J."/>
            <person name="Rosling A."/>
        </authorList>
    </citation>
    <scope>NUCLEOTIDE SEQUENCE [LARGE SCALE GENOMIC DNA]</scope>
    <source>
        <strain evidence="1 2">120-4 pot B 10/14</strain>
    </source>
</reference>
<comment type="caution">
    <text evidence="1">The sequence shown here is derived from an EMBL/GenBank/DDBJ whole genome shotgun (WGS) entry which is preliminary data.</text>
</comment>